<reference evidence="10" key="2">
    <citation type="submission" date="2022-01" db="EMBL/GenBank/DDBJ databases">
        <authorList>
            <person name="Yamashiro T."/>
            <person name="Shiraishi A."/>
            <person name="Satake H."/>
            <person name="Nakayama K."/>
        </authorList>
    </citation>
    <scope>NUCLEOTIDE SEQUENCE</scope>
</reference>
<feature type="compositionally biased region" description="Polar residues" evidence="7">
    <location>
        <begin position="975"/>
        <end position="985"/>
    </location>
</feature>
<evidence type="ECO:0000313" key="11">
    <source>
        <dbReference type="Proteomes" id="UP001151760"/>
    </source>
</evidence>
<feature type="compositionally biased region" description="Basic and acidic residues" evidence="7">
    <location>
        <begin position="250"/>
        <end position="266"/>
    </location>
</feature>
<dbReference type="InterPro" id="IPR001878">
    <property type="entry name" value="Znf_CCHC"/>
</dbReference>
<dbReference type="Pfam" id="PF07727">
    <property type="entry name" value="RVT_2"/>
    <property type="match status" value="1"/>
</dbReference>
<keyword evidence="6" id="KW-0175">Coiled coil</keyword>
<dbReference type="SUPFAM" id="SSF53098">
    <property type="entry name" value="Ribonuclease H-like"/>
    <property type="match status" value="1"/>
</dbReference>
<name>A0ABQ5GFJ3_9ASTR</name>
<evidence type="ECO:0000256" key="5">
    <source>
        <dbReference type="PROSITE-ProRule" id="PRU00047"/>
    </source>
</evidence>
<sequence>MDLEKYLEGQSMQRPPLFESDRFIYWKNRFETYVKSKDLDLWHVITDGDFPPIRNNLETKEDEVVPFHKQNDDLKKKLAKNNEVKMVIYNALPRKEYERIFMCQTTKEIWDTLLITHQGNNKVKANKIDLLVQQYEQFTIPEEESIDNAFAKFNTIITSLKVLYEGFSSKNCVRKFLRALHPKWRAKVTAIEESKNLTTLSLDELIGNLKVYEVIPRKTLKNEVEGNTPLSAVRNFKKFFKRQRRFIRQPYEETKSSQRNKDDKNRKRERKCFKCGNPNHLIGECLKQLKYQNQKAFVRESRSDSDDDEEEKTNDEKCLMVKTSNELLSYKGYIDPTQGPTSGIRANRGTLTSNHEDASDTGAAPKQQQQVIPQTTAISNIKLPILKKEEYDIWAMEMEHYLEYIDNEVWKVIQNGNSKKRISTGKDGVIRILPPVTAAEIQAVEKERKAKNILLMAIPKEHMRRFHGMDDAKEIWEAIRTRFGGNANSKKMQKAVFKQQFEAFTISSSEGLEKGYDRFQQLLSQLEAHGAEVSTEMQIINVDTLSIDDLYNNLRVFEQEIQGASKTSSSAQNVAFVSQSKSSTNKVKSGFTSTYSTCTPSTSSTNTPEKEALAGFADEVIYSLFAKQSEDWDLLHEDLEQIDDLDIEEMDINWQIAMIAIRMKKFYKKTGRRVCVDGKAPVGFDKKKLECFNCHNTGHFARECTAKGTHDGKKKRDFVYQHQEAGKQEKNQMGLLTMDDGIVNWGEHAEDEETNHALMAISSSNEVSLYSKTCIDSYNTLKTLCDEQMNQLGDQEAKILAYSQAVKKLEAQLVTFQKQQLSLNKKLTFQANEIYEKDEKLKKYRRIGMKAVKEKEQLQKTLDSWKDSSKNLWRLINSGMSSSSKIGLGYEIKSNNEVLSYEEEMNFSVFNCTEEDSVGKPFAGSIELTLKYICCSESESSRCPPEVFVKTNINPVRPRVNTVNSNVNTVRSRQPVPTRTSNNLSPKRPQGNWGSAVKTSAGYNWRSTRPNSNCNGGPTFIRTDHPLKNMVDRGIFDSGCSGHMTGNKDQLEDFEEFNGGSVTFGGSKGYITGKGRIRVGVRNDHTCVACHKGKQHRASCKAKLERLITEPLHTLHMDLFGPTSVKSINHASYCLVITDDCTRFSWVFFLASKDETSGILQNFIRQIENQLNHRVKIIRSDNGTEFKNRDMLEFCGNKGIKQEYSNARTPQQNGVAERMNRTLIEAARTMLADSLLPTTFWAEAVSTACYIFNRVRVTKPQNKTPYELLFGHKPIISYIRPFGCHVTILDTLSVLGKFDGKSDEGFLVGYSLNSKAYRVYNLVTKRVEVNLHVNFLEDKPNVKGVGYRWMFDIDYLTDSMNYIPVSLENQANPHAGASEVTNSACTSQTPNSNASEEKDEDVELIVVPSAVKNTEEKVESRTSSINSKKEEILTEPQQEKEASSTDTSEDNPKILAFRRELEEIALKHLGTVSENNSTSTPSVNSGSEPVNTGRLDPDDSPMPELKIFHKSETGIFDEASYDEEGVITDFNSLPTEIEVSPTPTLRIHNIHPKSQILGDPKSAVQTRSKVQQKSGAHALFSYIQKQQRNNHKDQHHCLFACFLSQEEPKKISKALQDDSWVQAMQEELLQFKLQQVWVLVDLPHGMKVIGTKWVYRNKRDKRGVVVRNKARLVAQGYTQEEGIDYDEVFAHVARIEAIRLFLAFASFMGFIVYQMDVKSAFLYGTIDEEVYVSQPPGFVDPDHPKKMSSMGELTFFLGLQVKQNKAGIFISQDKYVAEILKKFDLINVKTAITPMETKVALTKDEEAVDVDVTPKTSHLNAVKRIFKYLKGKPHLGLWYPRESPFDLEAFSDSDYGGSNLDRKSTIGGCQFLRQRLISWQCKKQTIVATSTTEAEYVAAANCYG</sequence>
<dbReference type="CDD" id="cd09272">
    <property type="entry name" value="RNase_HI_RT_Ty1"/>
    <property type="match status" value="1"/>
</dbReference>
<proteinExistence type="predicted"/>
<evidence type="ECO:0000313" key="10">
    <source>
        <dbReference type="EMBL" id="GJT74189.1"/>
    </source>
</evidence>
<feature type="compositionally biased region" description="Basic and acidic residues" evidence="7">
    <location>
        <begin position="1427"/>
        <end position="1443"/>
    </location>
</feature>
<dbReference type="PANTHER" id="PTHR42648:SF32">
    <property type="entry name" value="RIBONUCLEASE H-LIKE DOMAIN, GAG-PRE-INTEGRASE DOMAIN PROTEIN-RELATED"/>
    <property type="match status" value="1"/>
</dbReference>
<dbReference type="InterPro" id="IPR036397">
    <property type="entry name" value="RNaseH_sf"/>
</dbReference>
<dbReference type="InterPro" id="IPR036875">
    <property type="entry name" value="Znf_CCHC_sf"/>
</dbReference>
<dbReference type="SUPFAM" id="SSF57756">
    <property type="entry name" value="Retrovirus zinc finger-like domains"/>
    <property type="match status" value="1"/>
</dbReference>
<feature type="domain" description="CCHC-type" evidence="8">
    <location>
        <begin position="270"/>
        <end position="285"/>
    </location>
</feature>
<keyword evidence="4" id="KW-0378">Hydrolase</keyword>
<keyword evidence="3" id="KW-0064">Aspartyl protease</keyword>
<feature type="compositionally biased region" description="Polar residues" evidence="7">
    <location>
        <begin position="1379"/>
        <end position="1394"/>
    </location>
</feature>
<dbReference type="Pfam" id="PF22936">
    <property type="entry name" value="Pol_BBD"/>
    <property type="match status" value="1"/>
</dbReference>
<reference evidence="10" key="1">
    <citation type="journal article" date="2022" name="Int. J. Mol. Sci.">
        <title>Draft Genome of Tanacetum Coccineum: Genomic Comparison of Closely Related Tanacetum-Family Plants.</title>
        <authorList>
            <person name="Yamashiro T."/>
            <person name="Shiraishi A."/>
            <person name="Nakayama K."/>
            <person name="Satake H."/>
        </authorList>
    </citation>
    <scope>NUCLEOTIDE SEQUENCE</scope>
</reference>
<dbReference type="Gene3D" id="4.10.60.10">
    <property type="entry name" value="Zinc finger, CCHC-type"/>
    <property type="match status" value="1"/>
</dbReference>
<keyword evidence="5" id="KW-0863">Zinc-finger</keyword>
<dbReference type="InterPro" id="IPR057670">
    <property type="entry name" value="SH3_retrovirus"/>
</dbReference>
<dbReference type="SUPFAM" id="SSF56672">
    <property type="entry name" value="DNA/RNA polymerases"/>
    <property type="match status" value="1"/>
</dbReference>
<feature type="region of interest" description="Disordered" evidence="7">
    <location>
        <begin position="1375"/>
        <end position="1452"/>
    </location>
</feature>
<feature type="domain" description="CCHC-type" evidence="8">
    <location>
        <begin position="691"/>
        <end position="704"/>
    </location>
</feature>
<protein>
    <submittedName>
        <fullName evidence="10">Ribonuclease H-like domain-containing protein</fullName>
    </submittedName>
</protein>
<evidence type="ECO:0000259" key="8">
    <source>
        <dbReference type="PROSITE" id="PS50158"/>
    </source>
</evidence>
<dbReference type="PANTHER" id="PTHR42648">
    <property type="entry name" value="TRANSPOSASE, PUTATIVE-RELATED"/>
    <property type="match status" value="1"/>
</dbReference>
<feature type="region of interest" description="Disordered" evidence="7">
    <location>
        <begin position="970"/>
        <end position="998"/>
    </location>
</feature>
<dbReference type="InterPro" id="IPR001584">
    <property type="entry name" value="Integrase_cat-core"/>
</dbReference>
<comment type="caution">
    <text evidence="10">The sequence shown here is derived from an EMBL/GenBank/DDBJ whole genome shotgun (WGS) entry which is preliminary data.</text>
</comment>
<feature type="region of interest" description="Disordered" evidence="7">
    <location>
        <begin position="1469"/>
        <end position="1500"/>
    </location>
</feature>
<evidence type="ECO:0000256" key="7">
    <source>
        <dbReference type="SAM" id="MobiDB-lite"/>
    </source>
</evidence>
<keyword evidence="1" id="KW-0645">Protease</keyword>
<evidence type="ECO:0000256" key="2">
    <source>
        <dbReference type="ARBA" id="ARBA00022723"/>
    </source>
</evidence>
<dbReference type="PROSITE" id="PS50158">
    <property type="entry name" value="ZF_CCHC"/>
    <property type="match status" value="2"/>
</dbReference>
<evidence type="ECO:0000256" key="6">
    <source>
        <dbReference type="SAM" id="Coils"/>
    </source>
</evidence>
<feature type="region of interest" description="Disordered" evidence="7">
    <location>
        <begin position="250"/>
        <end position="269"/>
    </location>
</feature>
<keyword evidence="2" id="KW-0479">Metal-binding</keyword>
<dbReference type="Proteomes" id="UP001151760">
    <property type="component" value="Unassembled WGS sequence"/>
</dbReference>
<keyword evidence="11" id="KW-1185">Reference proteome</keyword>
<dbReference type="InterPro" id="IPR013103">
    <property type="entry name" value="RVT_2"/>
</dbReference>
<dbReference type="Pfam" id="PF00098">
    <property type="entry name" value="zf-CCHC"/>
    <property type="match status" value="1"/>
</dbReference>
<dbReference type="InterPro" id="IPR054722">
    <property type="entry name" value="PolX-like_BBD"/>
</dbReference>
<organism evidence="10 11">
    <name type="scientific">Tanacetum coccineum</name>
    <dbReference type="NCBI Taxonomy" id="301880"/>
    <lineage>
        <taxon>Eukaryota</taxon>
        <taxon>Viridiplantae</taxon>
        <taxon>Streptophyta</taxon>
        <taxon>Embryophyta</taxon>
        <taxon>Tracheophyta</taxon>
        <taxon>Spermatophyta</taxon>
        <taxon>Magnoliopsida</taxon>
        <taxon>eudicotyledons</taxon>
        <taxon>Gunneridae</taxon>
        <taxon>Pentapetalae</taxon>
        <taxon>asterids</taxon>
        <taxon>campanulids</taxon>
        <taxon>Asterales</taxon>
        <taxon>Asteraceae</taxon>
        <taxon>Asteroideae</taxon>
        <taxon>Anthemideae</taxon>
        <taxon>Anthemidinae</taxon>
        <taxon>Tanacetum</taxon>
    </lineage>
</organism>
<feature type="compositionally biased region" description="Polar residues" evidence="7">
    <location>
        <begin position="1472"/>
        <end position="1490"/>
    </location>
</feature>
<dbReference type="SMART" id="SM00343">
    <property type="entry name" value="ZnF_C2HC"/>
    <property type="match status" value="2"/>
</dbReference>
<keyword evidence="5" id="KW-0862">Zinc</keyword>
<accession>A0ABQ5GFJ3</accession>
<dbReference type="EMBL" id="BQNB010018419">
    <property type="protein sequence ID" value="GJT74189.1"/>
    <property type="molecule type" value="Genomic_DNA"/>
</dbReference>
<gene>
    <name evidence="10" type="ORF">Tco_1040914</name>
</gene>
<dbReference type="InterPro" id="IPR043502">
    <property type="entry name" value="DNA/RNA_pol_sf"/>
</dbReference>
<dbReference type="InterPro" id="IPR039537">
    <property type="entry name" value="Retrotran_Ty1/copia-like"/>
</dbReference>
<feature type="region of interest" description="Disordered" evidence="7">
    <location>
        <begin position="331"/>
        <end position="369"/>
    </location>
</feature>
<evidence type="ECO:0000256" key="3">
    <source>
        <dbReference type="ARBA" id="ARBA00022750"/>
    </source>
</evidence>
<dbReference type="Gene3D" id="3.30.420.10">
    <property type="entry name" value="Ribonuclease H-like superfamily/Ribonuclease H"/>
    <property type="match status" value="1"/>
</dbReference>
<feature type="coiled-coil region" evidence="6">
    <location>
        <begin position="792"/>
        <end position="826"/>
    </location>
</feature>
<feature type="region of interest" description="Disordered" evidence="7">
    <location>
        <begin position="297"/>
        <end position="317"/>
    </location>
</feature>
<feature type="domain" description="Integrase catalytic" evidence="9">
    <location>
        <begin position="1107"/>
        <end position="1273"/>
    </location>
</feature>
<evidence type="ECO:0000259" key="9">
    <source>
        <dbReference type="PROSITE" id="PS50994"/>
    </source>
</evidence>
<dbReference type="Pfam" id="PF14223">
    <property type="entry name" value="Retrotran_gag_2"/>
    <property type="match status" value="2"/>
</dbReference>
<dbReference type="InterPro" id="IPR012337">
    <property type="entry name" value="RNaseH-like_sf"/>
</dbReference>
<dbReference type="Pfam" id="PF25597">
    <property type="entry name" value="SH3_retrovirus"/>
    <property type="match status" value="1"/>
</dbReference>
<dbReference type="Pfam" id="PF00665">
    <property type="entry name" value="rve"/>
    <property type="match status" value="1"/>
</dbReference>
<dbReference type="PROSITE" id="PS50994">
    <property type="entry name" value="INTEGRASE"/>
    <property type="match status" value="1"/>
</dbReference>
<evidence type="ECO:0000256" key="1">
    <source>
        <dbReference type="ARBA" id="ARBA00022670"/>
    </source>
</evidence>
<evidence type="ECO:0000256" key="4">
    <source>
        <dbReference type="ARBA" id="ARBA00022801"/>
    </source>
</evidence>